<keyword evidence="3 5" id="KW-0520">NAD</keyword>
<dbReference type="GeneID" id="9751516"/>
<keyword evidence="7" id="KW-0862">Zinc</keyword>
<feature type="binding site" evidence="6">
    <location>
        <position position="328"/>
    </location>
    <ligand>
        <name>substrate</name>
    </ligand>
</feature>
<evidence type="ECO:0000256" key="8">
    <source>
        <dbReference type="RuleBase" id="RU004175"/>
    </source>
</evidence>
<feature type="binding site" evidence="5">
    <location>
        <position position="121"/>
    </location>
    <ligand>
        <name>NAD(+)</name>
        <dbReference type="ChEBI" id="CHEBI:57540"/>
    </ligand>
</feature>
<keyword evidence="7" id="KW-0479">Metal-binding</keyword>
<dbReference type="Gene3D" id="3.40.50.1980">
    <property type="entry name" value="Nitrogenase molybdenum iron protein domain"/>
    <property type="match status" value="2"/>
</dbReference>
<dbReference type="GO" id="GO:0000105">
    <property type="term" value="P:L-histidine biosynthetic process"/>
    <property type="evidence" value="ECO:0007669"/>
    <property type="project" value="UniProtKB-UniRule"/>
</dbReference>
<feature type="binding site" evidence="5">
    <location>
        <position position="179"/>
    </location>
    <ligand>
        <name>NAD(+)</name>
        <dbReference type="ChEBI" id="CHEBI:57540"/>
    </ligand>
</feature>
<feature type="binding site" evidence="7">
    <location>
        <position position="388"/>
    </location>
    <ligand>
        <name>Zn(2+)</name>
        <dbReference type="ChEBI" id="CHEBI:29105"/>
    </ligand>
</feature>
<comment type="catalytic activity">
    <reaction evidence="3">
        <text>L-histidinol + 2 NAD(+) + H2O = L-histidine + 2 NADH + 3 H(+)</text>
        <dbReference type="Rhea" id="RHEA:20641"/>
        <dbReference type="ChEBI" id="CHEBI:15377"/>
        <dbReference type="ChEBI" id="CHEBI:15378"/>
        <dbReference type="ChEBI" id="CHEBI:57540"/>
        <dbReference type="ChEBI" id="CHEBI:57595"/>
        <dbReference type="ChEBI" id="CHEBI:57699"/>
        <dbReference type="ChEBI" id="CHEBI:57945"/>
        <dbReference type="EC" id="1.1.1.23"/>
    </reaction>
</comment>
<dbReference type="RefSeq" id="WP_013335717.1">
    <property type="nucleotide sequence ID" value="NC_014537.1"/>
</dbReference>
<dbReference type="CDD" id="cd06572">
    <property type="entry name" value="Histidinol_dh"/>
    <property type="match status" value="1"/>
</dbReference>
<evidence type="ECO:0000256" key="4">
    <source>
        <dbReference type="PIRSR" id="PIRSR000099-1"/>
    </source>
</evidence>
<keyword evidence="3" id="KW-0368">Histidine biosynthesis</keyword>
<evidence type="ECO:0000256" key="2">
    <source>
        <dbReference type="ARBA" id="ARBA00023002"/>
    </source>
</evidence>
<dbReference type="PANTHER" id="PTHR21256">
    <property type="entry name" value="HISTIDINOL DEHYDROGENASE HDH"/>
    <property type="match status" value="1"/>
</dbReference>
<keyword evidence="3" id="KW-0028">Amino-acid biosynthesis</keyword>
<evidence type="ECO:0000256" key="6">
    <source>
        <dbReference type="PIRSR" id="PIRSR000099-3"/>
    </source>
</evidence>
<dbReference type="GO" id="GO:0051287">
    <property type="term" value="F:NAD binding"/>
    <property type="evidence" value="ECO:0007669"/>
    <property type="project" value="InterPro"/>
</dbReference>
<dbReference type="EMBL" id="CP002100">
    <property type="protein sequence ID" value="ADN49992.1"/>
    <property type="molecule type" value="Genomic_DNA"/>
</dbReference>
<feature type="binding site" evidence="7">
    <location>
        <position position="247"/>
    </location>
    <ligand>
        <name>Zn(2+)</name>
        <dbReference type="ChEBI" id="CHEBI:29105"/>
    </ligand>
</feature>
<feature type="binding site" evidence="6">
    <location>
        <position position="247"/>
    </location>
    <ligand>
        <name>substrate</name>
    </ligand>
</feature>
<dbReference type="PRINTS" id="PR00083">
    <property type="entry name" value="HOLDHDRGNASE"/>
</dbReference>
<dbReference type="Pfam" id="PF00815">
    <property type="entry name" value="Histidinol_dh"/>
    <property type="match status" value="1"/>
</dbReference>
<feature type="binding site" evidence="6">
    <location>
        <position position="225"/>
    </location>
    <ligand>
        <name>substrate</name>
    </ligand>
</feature>
<dbReference type="PANTHER" id="PTHR21256:SF2">
    <property type="entry name" value="HISTIDINE BIOSYNTHESIS TRIFUNCTIONAL PROTEIN"/>
    <property type="match status" value="1"/>
</dbReference>
<reference evidence="10" key="2">
    <citation type="journal article" date="2010" name="Stand. Genomic Sci.">
        <title>Complete genome sequence of Vulcanisaeta distributa type strain (IC-017T).</title>
        <authorList>
            <person name="Mavromatis K."/>
            <person name="Sikorski J."/>
            <person name="Pabst E."/>
            <person name="Teshima H."/>
            <person name="Lapidus A."/>
            <person name="Lucas S."/>
            <person name="Nolan M."/>
            <person name="Glavina Del Rio T."/>
            <person name="Cheng J."/>
            <person name="Bruce D."/>
            <person name="Goodwin L."/>
            <person name="Pitluck S."/>
            <person name="Liolios K."/>
            <person name="Ivanova N."/>
            <person name="Mikhailova N."/>
            <person name="Pati A."/>
            <person name="Chen A."/>
            <person name="Palaniappan K."/>
            <person name="Land M."/>
            <person name="Hauser L."/>
            <person name="Chang Y."/>
            <person name="Jeffries C."/>
            <person name="Rohde M."/>
            <person name="Spring S."/>
            <person name="Goker M."/>
            <person name="Wirth R."/>
            <person name="Woyke T."/>
            <person name="Bristow J."/>
            <person name="Eisen J."/>
            <person name="Markowitz V."/>
            <person name="Hugenholtz P."/>
            <person name="Klenk H."/>
            <person name="Kyrpides N."/>
        </authorList>
    </citation>
    <scope>NUCLEOTIDE SEQUENCE [LARGE SCALE GENOMIC DNA]</scope>
    <source>
        <strain evidence="10">DSM 14429 / JCM 11212 / NBRC 100878 / IC-017</strain>
    </source>
</reference>
<gene>
    <name evidence="9" type="ordered locus">Vdis_0596</name>
</gene>
<evidence type="ECO:0000256" key="3">
    <source>
        <dbReference type="PIRNR" id="PIRNR000099"/>
    </source>
</evidence>
<dbReference type="eggNOG" id="arCOG04352">
    <property type="taxonomic scope" value="Archaea"/>
</dbReference>
<reference evidence="9 10" key="1">
    <citation type="journal article" date="2010" name="Stand. Genomic Sci.">
        <title>Complete genome sequence of Vulcanisaeta distributa type strain (IC-017).</title>
        <authorList>
            <person name="Mavromatis K."/>
            <person name="Sikorski J."/>
            <person name="Pabst E."/>
            <person name="Teshima H."/>
            <person name="Lapidus A."/>
            <person name="Lucas S."/>
            <person name="Nolan M."/>
            <person name="Glavina Del Rio T."/>
            <person name="Cheng J.F."/>
            <person name="Bruce D."/>
            <person name="Goodwin L."/>
            <person name="Pitluck S."/>
            <person name="Liolios K."/>
            <person name="Ivanova N."/>
            <person name="Mikhailova N."/>
            <person name="Pati A."/>
            <person name="Chen A."/>
            <person name="Palaniappan K."/>
            <person name="Land M."/>
            <person name="Hauser L."/>
            <person name="Chang Y.J."/>
            <person name="Jeffries C.D."/>
            <person name="Rohde M."/>
            <person name="Spring S."/>
            <person name="Goker M."/>
            <person name="Wirth R."/>
            <person name="Woyke T."/>
            <person name="Bristow J."/>
            <person name="Eisen J.A."/>
            <person name="Markowitz V."/>
            <person name="Hugenholtz P."/>
            <person name="Klenk H.P."/>
            <person name="Kyrpides N.C."/>
        </authorList>
    </citation>
    <scope>NUCLEOTIDE SEQUENCE [LARGE SCALE GENOMIC DNA]</scope>
    <source>
        <strain evidence="10">DSM 14429 / JCM 11212 / NBRC 100878 / IC-017</strain>
    </source>
</reference>
<evidence type="ECO:0000256" key="1">
    <source>
        <dbReference type="ARBA" id="ARBA00010178"/>
    </source>
</evidence>
<accession>E1QV65</accession>
<proteinExistence type="inferred from homology"/>
<dbReference type="NCBIfam" id="TIGR00069">
    <property type="entry name" value="hisD"/>
    <property type="match status" value="1"/>
</dbReference>
<dbReference type="UniPathway" id="UPA00031">
    <property type="reaction ID" value="UER00014"/>
</dbReference>
<feature type="active site" description="Proton acceptor" evidence="4">
    <location>
        <position position="298"/>
    </location>
</feature>
<comment type="similarity">
    <text evidence="1 3 8">Belongs to the histidinol dehydrogenase family.</text>
</comment>
<feature type="binding site" evidence="5">
    <location>
        <position position="202"/>
    </location>
    <ligand>
        <name>NAD(+)</name>
        <dbReference type="ChEBI" id="CHEBI:57540"/>
    </ligand>
</feature>
<feature type="binding site" evidence="6">
    <location>
        <position position="299"/>
    </location>
    <ligand>
        <name>substrate</name>
    </ligand>
</feature>
<sequence>MPSLRLSKESLLNEFRRVRTLDKYVDAVRAIVNDVKARGDEAVIEYTRKFDGVALTKIEVDIDELRVLASKVDKDTAQAIDAAYRSVEDFNRRLMPRDFEEECCGLIRGVRWVPIGRVGIYVPRGYFSTLIMTGVIARVAGVKELVVTTPPNGDGSISPEIAYVALKLNARVFRVGGPQAVAAMAFGTESIPKVDKIVGPGNAYVQAAKYLVSQYVGIDGIEGPTELVVCADPSVDPGVVALDIMAQLEHNSAIAVVITWDEKYLNAIESRLNNLNYLSTLVDGPKDCVDLINELAPEHVTLWGLGNLINNIRNAGAVSISMPSAMIDYVAGPSHVLPTESSARWRGALSVYDFLKPVAYVKAVSKDLVSDLARHGASLAVREGFNNHARSITEWLLTGNLDKSS</sequence>
<feature type="binding site" evidence="6">
    <location>
        <position position="388"/>
    </location>
    <ligand>
        <name>substrate</name>
    </ligand>
</feature>
<dbReference type="InterPro" id="IPR016161">
    <property type="entry name" value="Ald_DH/histidinol_DH"/>
</dbReference>
<name>E1QV65_VULDI</name>
<dbReference type="Gene3D" id="1.20.5.1300">
    <property type="match status" value="1"/>
</dbReference>
<evidence type="ECO:0000256" key="7">
    <source>
        <dbReference type="PIRSR" id="PIRSR000099-4"/>
    </source>
</evidence>
<dbReference type="SUPFAM" id="SSF53720">
    <property type="entry name" value="ALDH-like"/>
    <property type="match status" value="1"/>
</dbReference>
<dbReference type="GO" id="GO:0005737">
    <property type="term" value="C:cytoplasm"/>
    <property type="evidence" value="ECO:0007669"/>
    <property type="project" value="TreeGrafter"/>
</dbReference>
<dbReference type="Proteomes" id="UP000006681">
    <property type="component" value="Chromosome"/>
</dbReference>
<feature type="binding site" evidence="7">
    <location>
        <position position="328"/>
    </location>
    <ligand>
        <name>Zn(2+)</name>
        <dbReference type="ChEBI" id="CHEBI:29105"/>
    </ligand>
</feature>
<feature type="active site" description="Proton acceptor" evidence="4">
    <location>
        <position position="299"/>
    </location>
</feature>
<dbReference type="AlphaFoldDB" id="E1QV65"/>
<dbReference type="EC" id="1.1.1.23" evidence="3"/>
<dbReference type="InterPro" id="IPR012131">
    <property type="entry name" value="Hstdl_DH"/>
</dbReference>
<keyword evidence="10" id="KW-1185">Reference proteome</keyword>
<feature type="binding site" evidence="7">
    <location>
        <position position="250"/>
    </location>
    <ligand>
        <name>Zn(2+)</name>
        <dbReference type="ChEBI" id="CHEBI:29105"/>
    </ligand>
</feature>
<organism evidence="9 10">
    <name type="scientific">Vulcanisaeta distributa (strain DSM 14429 / JCM 11212 / NBRC 100878 / IC-017)</name>
    <dbReference type="NCBI Taxonomy" id="572478"/>
    <lineage>
        <taxon>Archaea</taxon>
        <taxon>Thermoproteota</taxon>
        <taxon>Thermoprotei</taxon>
        <taxon>Thermoproteales</taxon>
        <taxon>Thermoproteaceae</taxon>
        <taxon>Vulcanisaeta</taxon>
    </lineage>
</organism>
<evidence type="ECO:0000313" key="9">
    <source>
        <dbReference type="EMBL" id="ADN49992.1"/>
    </source>
</evidence>
<evidence type="ECO:0000256" key="5">
    <source>
        <dbReference type="PIRSR" id="PIRSR000099-2"/>
    </source>
</evidence>
<protein>
    <recommendedName>
        <fullName evidence="3">Histidinol dehydrogenase</fullName>
        <shortName evidence="3">HDH</shortName>
        <ecNumber evidence="3">1.1.1.23</ecNumber>
    </recommendedName>
</protein>
<dbReference type="GO" id="GO:0004399">
    <property type="term" value="F:histidinol dehydrogenase activity"/>
    <property type="evidence" value="ECO:0007669"/>
    <property type="project" value="UniProtKB-UniRule"/>
</dbReference>
<evidence type="ECO:0000313" key="10">
    <source>
        <dbReference type="Proteomes" id="UP000006681"/>
    </source>
</evidence>
<comment type="function">
    <text evidence="3">Catalyzes the sequential NAD-dependent oxidations of L-histidinol to L-histidinaldehyde and then to L-histidine.</text>
</comment>
<dbReference type="GO" id="GO:0046872">
    <property type="term" value="F:metal ion binding"/>
    <property type="evidence" value="ECO:0007669"/>
    <property type="project" value="UniProtKB-KW"/>
</dbReference>
<keyword evidence="2 3" id="KW-0560">Oxidoreductase</keyword>
<dbReference type="HOGENOM" id="CLU_006732_3_3_2"/>
<comment type="pathway">
    <text evidence="3">Amino-acid biosynthesis; L-histidine biosynthesis; L-histidine from 5-phospho-alpha-D-ribose 1-diphosphate: step 9/9.</text>
</comment>
<dbReference type="PIRSF" id="PIRSF000099">
    <property type="entry name" value="Histidinol_dh"/>
    <property type="match status" value="1"/>
</dbReference>
<comment type="cofactor">
    <cofactor evidence="7">
        <name>Zn(2+)</name>
        <dbReference type="ChEBI" id="CHEBI:29105"/>
    </cofactor>
    <text evidence="7">Binds 1 zinc ion per subunit.</text>
</comment>
<dbReference type="KEGG" id="vdi:Vdis_0596"/>
<feature type="binding site" evidence="6">
    <location>
        <position position="383"/>
    </location>
    <ligand>
        <name>substrate</name>
    </ligand>
</feature>
<dbReference type="InterPro" id="IPR022695">
    <property type="entry name" value="Histidinol_DH_monofunct"/>
</dbReference>
<dbReference type="STRING" id="572478.Vdis_0596"/>
<feature type="binding site" evidence="6">
    <location>
        <position position="250"/>
    </location>
    <ligand>
        <name>substrate</name>
    </ligand>
</feature>